<evidence type="ECO:0000313" key="2">
    <source>
        <dbReference type="Proteomes" id="UP000004277"/>
    </source>
</evidence>
<protein>
    <submittedName>
        <fullName evidence="1">Enoyl-CoA hydratase/isomerase family protein</fullName>
    </submittedName>
</protein>
<reference evidence="1" key="1">
    <citation type="submission" date="2019-05" db="EMBL/GenBank/DDBJ databases">
        <title>Revised genome assembly of Burkholderiaceae (previously Ralstonia) sp. PBA.</title>
        <authorList>
            <person name="Gan H.M."/>
        </authorList>
    </citation>
    <scope>NUCLEOTIDE SEQUENCE</scope>
    <source>
        <strain evidence="1">PBA</strain>
    </source>
</reference>
<gene>
    <name evidence="1" type="ORF">MW7_005825</name>
</gene>
<dbReference type="Proteomes" id="UP000004277">
    <property type="component" value="Unassembled WGS sequence"/>
</dbReference>
<proteinExistence type="predicted"/>
<sequence length="269" mass="28330">MTQDIVKTERLGAVLSIRLANPATRNSLTGELRAQLGAAVAQAAADRQIRAVLLSAEGPTFCSGGDLNMLKDACDPWPVLRRFRGLDQWLLPLLTLQKPVVVAINGAAVGGGMGIALAGDVAIAGESAKLMAGFFRLGVVPDVGIMHLLPRLIGMAQTKNFLFSGGAYNAQQALQLGLVSRVVPDDKLFEEGLAEAQRLAAGPAEVMGLAKSLLARTFETGMHDMFAFEGFGQALAMSNPEFREGLSAALEKRPADFTGASLRAQEAGQ</sequence>
<accession>A0ACD3SPZ2</accession>
<organism evidence="1 2">
    <name type="scientific">Imbroritus primus</name>
    <dbReference type="NCBI Taxonomy" id="3058603"/>
    <lineage>
        <taxon>Bacteria</taxon>
        <taxon>Pseudomonadati</taxon>
        <taxon>Pseudomonadota</taxon>
        <taxon>Betaproteobacteria</taxon>
        <taxon>Burkholderiales</taxon>
        <taxon>Burkholderiaceae</taxon>
        <taxon>Imbroritus</taxon>
    </lineage>
</organism>
<keyword evidence="2" id="KW-1185">Reference proteome</keyword>
<comment type="caution">
    <text evidence="1">The sequence shown here is derived from an EMBL/GenBank/DDBJ whole genome shotgun (WGS) entry which is preliminary data.</text>
</comment>
<evidence type="ECO:0000313" key="1">
    <source>
        <dbReference type="EMBL" id="TMS58270.1"/>
    </source>
</evidence>
<name>A0ACD3SPZ2_9BURK</name>
<dbReference type="EMBL" id="AKCV02000015">
    <property type="protein sequence ID" value="TMS58270.1"/>
    <property type="molecule type" value="Genomic_DNA"/>
</dbReference>